<feature type="region of interest" description="Disordered" evidence="13">
    <location>
        <begin position="398"/>
        <end position="496"/>
    </location>
</feature>
<feature type="region of interest" description="Disordered" evidence="13">
    <location>
        <begin position="251"/>
        <end position="271"/>
    </location>
</feature>
<feature type="region of interest" description="Disordered" evidence="13">
    <location>
        <begin position="295"/>
        <end position="364"/>
    </location>
</feature>
<comment type="subcellular location">
    <subcellularLocation>
        <location evidence="1">Endoplasmic reticulum membrane</location>
        <topology evidence="1">Peripheral membrane protein</topology>
    </subcellularLocation>
    <subcellularLocation>
        <location evidence="2">Preautophagosomal structure membrane</location>
        <topology evidence="2">Peripheral membrane protein</topology>
    </subcellularLocation>
</comment>
<evidence type="ECO:0000313" key="15">
    <source>
        <dbReference type="Proteomes" id="UP001492380"/>
    </source>
</evidence>
<evidence type="ECO:0000256" key="12">
    <source>
        <dbReference type="ARBA" id="ARBA00024631"/>
    </source>
</evidence>
<evidence type="ECO:0000256" key="9">
    <source>
        <dbReference type="ARBA" id="ARBA00023136"/>
    </source>
</evidence>
<evidence type="ECO:0000256" key="6">
    <source>
        <dbReference type="ARBA" id="ARBA00022824"/>
    </source>
</evidence>
<feature type="compositionally biased region" description="Polar residues" evidence="13">
    <location>
        <begin position="439"/>
        <end position="468"/>
    </location>
</feature>
<keyword evidence="5" id="KW-0813">Transport</keyword>
<protein>
    <recommendedName>
        <fullName evidence="4">Autophagy-related protein 2</fullName>
    </recommendedName>
</protein>
<evidence type="ECO:0000256" key="3">
    <source>
        <dbReference type="ARBA" id="ARBA00009714"/>
    </source>
</evidence>
<evidence type="ECO:0000256" key="4">
    <source>
        <dbReference type="ARBA" id="ARBA00018070"/>
    </source>
</evidence>
<feature type="compositionally biased region" description="Polar residues" evidence="13">
    <location>
        <begin position="399"/>
        <end position="413"/>
    </location>
</feature>
<feature type="region of interest" description="Disordered" evidence="13">
    <location>
        <begin position="1943"/>
        <end position="1976"/>
    </location>
</feature>
<feature type="region of interest" description="Disordered" evidence="13">
    <location>
        <begin position="1621"/>
        <end position="1648"/>
    </location>
</feature>
<evidence type="ECO:0000256" key="11">
    <source>
        <dbReference type="ARBA" id="ARBA00024615"/>
    </source>
</evidence>
<sequence length="2081" mass="227112">MAFAFNLLSASLKSRLLRFALSRIDFLDDDALDLDRLDFTWGKKNVLALRDVGLNAAKLTSLLALPPCFVLTQALVRDLRITIPADFSTGICVEVNGVIVKAKVIQDSQHNDKGRPKHHATAKPASGEAIPTTEDLAKSFLQEEPPEEKRELEAAIGAHSQYLQESIGESSVLSEDGPEDSELGTGVGLSLPSVVTNFLNGVRDKLQVFIKSVEFQLDMEVPPDGWDDDETVGPATVVFHVGSVDLEGLTVSSSTVGSDTDGEPTADGKGNKRKLTLENLCAGILVDERVMSKSRFTTASPQSPVSTRSTRPESSNTYPKEGSFHSSASAYGHHSATAPGESRSNESVRPTEQNKMMESALTTDDDKFADADEERSHHSGSQMEESTLLGIVLPESTDLESSQQDYGLSNSNMFDDVEEDGHTRSEQGSFSDPPLPDTLGQSMQLETSFSKGSPSLSPTRTSALFSNASESHPPMEEPSSFSENQQEQPCPTITRPAADADDLAQSRLFTHEDSQSLYMSAMGDELDQSDQHFRMPGGWDTASAAGSENDFERTRSTVSGRIRSENLGIIRENEGGFDTPRGQSPVDPARTRLADDDSSPALKVFSPLFDVDSVCVWFPTQTSSDEVVDSIELSQPFRASKVSFDEGSVFGSFSHYAASTARPRAGSSLRETRRPSIHQEQHQAQQRMENPHQGPQSNNSVDVVVGNVRAQVDVDMIYLAMRALKSLQDWSTGLGHEQPSKAKQQPKRDHKVAVNLSIIDIQFALLNQLSCHDIAPSLFVGPLRHVPWTSTDVLLKAQISNATTSVVAQGDAMEVKGQISTLRLSFNDSEILTFSHTSSLEETTVGLNPPQDADLSWSYTKSDTRSEIHITTLPLQTTLDVQKLDETFASHGGLSGVLKIGKNIKSTCSLPASPPKMKSNVETAEPSPTPMKMPKVNLVLGGFIFVLKGEDCAALLETSRVKVAARDQLLGLTIRRARLSGPHPTHNMSNENVPLQVNIEDLAVRYFFTPAVPDLENLLALITPSKYKYEADDDILIDTLMAQRRKGSMVKIQVRRALQLEISDLAGLERLQRLGNDVAKLSSVAKLLPDDERPGLLSMIEAAECEVSINVNDKVGRICFAGKRLQIAHVGLPSLLALAVGSLESQRGDDQTLIDQVSTPHNHDADIPSLMVRILGDEMEPTVKVKLFNILIDYHVDVLMALLGLPEANLTGELTRGQYDSVATIKRVESPVMTAKQSPISSERSGPTVQPMNLDLQISDCAIGLNPRDSPAKALLVLTDARFSGKLLKDVATTVKADIRKASLLIIDDVGRLAQEEPSNVVPRSAELGSQQVVELCRLGFVSVGTTSKAKATVKVREPEAGTNQTVDVEFNNDLFVMETCADSTQTLIAIFGGLAPPQQASQAIQYRTKVEPVLNMMASLAGESLQAEQQEETLDMDQSVIVDDDEQNLHFMGSFYDPEQLPSLDEMTEESVDEFKLKPNPAGSLAGSGDPAEDLELNFQEDFFGAPAAKQTVAQAWNSRKNEYVESSEVVEVKSPLTVHVHDVHFIWNLYDGYDWPSTRERLGQKLEEVQQRAQDRRDRKHEDDGVGFEEDLLFGSIYITLPVHQTAQENARQINRAMKGGDDTASETSYATTTATGTSSRPGSKKVRLKLERGRHHKITFELKGIAADFVAFAPGSSETQTSIDVRVRDLDVIDHVPTSTWRKFVTYDRDAGERPLDSPFIRLEVLNVRPVPDLAASELVIRVSVLPIRLHVDQDALDFITRFFEFKDDRVSPTQPSQAEQPFIQRLEVRTVRLKLDYKPKKVDYAGLRSGHTTEFMNFVILEDANIILRRCIVYGISGFDKVHKTLNDIWMPDVKRNQIPSILAGLNTIRPIANVGSGFRNLVTVPVSEYRKDGRIVRAVQKGAIAAARTTGMELLRLGAKVSIGTQAVIQGAEGFLSPASKSAAGTPTHGENEWEDVSPAAGSPTAGGGANMSEPKAMSNYADQPIGVRAGLVSARRHLQTDFASARDAIIAIPGEIMDSGSASGAAKAVARHAPVVILRPLVGAAKASGAALFGAANAMDRESARRIEEKYKRYY</sequence>
<feature type="compositionally biased region" description="Polar residues" evidence="13">
    <location>
        <begin position="682"/>
        <end position="696"/>
    </location>
</feature>
<accession>A0ABR1YGW8</accession>
<name>A0ABR1YGW8_9PEZI</name>
<evidence type="ECO:0000313" key="14">
    <source>
        <dbReference type="EMBL" id="KAK8228902.1"/>
    </source>
</evidence>
<keyword evidence="6" id="KW-0256">Endoplasmic reticulum</keyword>
<dbReference type="Proteomes" id="UP001492380">
    <property type="component" value="Unassembled WGS sequence"/>
</dbReference>
<keyword evidence="8" id="KW-0445">Lipid transport</keyword>
<comment type="similarity">
    <text evidence="3">Belongs to the ATG2 family.</text>
</comment>
<feature type="region of interest" description="Disordered" evidence="13">
    <location>
        <begin position="572"/>
        <end position="595"/>
    </location>
</feature>
<feature type="compositionally biased region" description="Low complexity" evidence="13">
    <location>
        <begin position="324"/>
        <end position="336"/>
    </location>
</feature>
<dbReference type="InterPro" id="IPR026849">
    <property type="entry name" value="ATG2"/>
</dbReference>
<keyword evidence="7" id="KW-0072">Autophagy</keyword>
<comment type="caution">
    <text evidence="14">The sequence shown here is derived from an EMBL/GenBank/DDBJ whole genome shotgun (WGS) entry which is preliminary data.</text>
</comment>
<evidence type="ECO:0000256" key="10">
    <source>
        <dbReference type="ARBA" id="ARBA00024479"/>
    </source>
</evidence>
<dbReference type="PANTHER" id="PTHR13190">
    <property type="entry name" value="AUTOPHAGY-RELATED 2, ISOFORM A"/>
    <property type="match status" value="1"/>
</dbReference>
<organism evidence="14 15">
    <name type="scientific">Phyllosticta capitalensis</name>
    <dbReference type="NCBI Taxonomy" id="121624"/>
    <lineage>
        <taxon>Eukaryota</taxon>
        <taxon>Fungi</taxon>
        <taxon>Dikarya</taxon>
        <taxon>Ascomycota</taxon>
        <taxon>Pezizomycotina</taxon>
        <taxon>Dothideomycetes</taxon>
        <taxon>Dothideomycetes incertae sedis</taxon>
        <taxon>Botryosphaeriales</taxon>
        <taxon>Phyllostictaceae</taxon>
        <taxon>Phyllosticta</taxon>
    </lineage>
</organism>
<comment type="catalytic activity">
    <reaction evidence="10">
        <text>a 1,2-diacyl-sn-glycero-3-phospho-L-serine(in) = a 1,2-diacyl-sn-glycero-3-phospho-L-serine(out)</text>
        <dbReference type="Rhea" id="RHEA:38663"/>
        <dbReference type="ChEBI" id="CHEBI:57262"/>
    </reaction>
</comment>
<evidence type="ECO:0000256" key="5">
    <source>
        <dbReference type="ARBA" id="ARBA00022448"/>
    </source>
</evidence>
<evidence type="ECO:0000256" key="7">
    <source>
        <dbReference type="ARBA" id="ARBA00023006"/>
    </source>
</evidence>
<gene>
    <name evidence="14" type="ORF">HDK90DRAFT_340262</name>
</gene>
<feature type="compositionally biased region" description="Low complexity" evidence="13">
    <location>
        <begin position="469"/>
        <end position="483"/>
    </location>
</feature>
<feature type="compositionally biased region" description="Low complexity" evidence="13">
    <location>
        <begin position="1628"/>
        <end position="1642"/>
    </location>
</feature>
<feature type="region of interest" description="Disordered" evidence="13">
    <location>
        <begin position="661"/>
        <end position="698"/>
    </location>
</feature>
<proteinExistence type="inferred from homology"/>
<comment type="catalytic activity">
    <reaction evidence="11">
        <text>a 1,2-diacyl-sn-glycero-3-phosphoethanolamine(in) = a 1,2-diacyl-sn-glycero-3-phosphoethanolamine(out)</text>
        <dbReference type="Rhea" id="RHEA:38895"/>
        <dbReference type="ChEBI" id="CHEBI:64612"/>
    </reaction>
</comment>
<feature type="compositionally biased region" description="Polar residues" evidence="13">
    <location>
        <begin position="345"/>
        <end position="362"/>
    </location>
</feature>
<feature type="compositionally biased region" description="Polar residues" evidence="13">
    <location>
        <begin position="295"/>
        <end position="318"/>
    </location>
</feature>
<reference evidence="14 15" key="1">
    <citation type="submission" date="2024-04" db="EMBL/GenBank/DDBJ databases">
        <title>Phyllosticta paracitricarpa is synonymous to the EU quarantine fungus P. citricarpa based on phylogenomic analyses.</title>
        <authorList>
            <consortium name="Lawrence Berkeley National Laboratory"/>
            <person name="Van Ingen-Buijs V.A."/>
            <person name="Van Westerhoven A.C."/>
            <person name="Haridas S."/>
            <person name="Skiadas P."/>
            <person name="Martin F."/>
            <person name="Groenewald J.Z."/>
            <person name="Crous P.W."/>
            <person name="Seidl M.F."/>
        </authorList>
    </citation>
    <scope>NUCLEOTIDE SEQUENCE [LARGE SCALE GENOMIC DNA]</scope>
    <source>
        <strain evidence="14 15">CBS 123374</strain>
    </source>
</reference>
<comment type="catalytic activity">
    <reaction evidence="12">
        <text>a 1,2-diacyl-sn-glycero-3-phosphocholine(in) = a 1,2-diacyl-sn-glycero-3-phosphocholine(out)</text>
        <dbReference type="Rhea" id="RHEA:38571"/>
        <dbReference type="ChEBI" id="CHEBI:57643"/>
    </reaction>
</comment>
<keyword evidence="15" id="KW-1185">Reference proteome</keyword>
<dbReference type="EMBL" id="JBBWRZ010000009">
    <property type="protein sequence ID" value="KAK8228902.1"/>
    <property type="molecule type" value="Genomic_DNA"/>
</dbReference>
<dbReference type="Pfam" id="PF13329">
    <property type="entry name" value="ATG2_CAD"/>
    <property type="match status" value="1"/>
</dbReference>
<keyword evidence="9" id="KW-0472">Membrane</keyword>
<evidence type="ECO:0000256" key="1">
    <source>
        <dbReference type="ARBA" id="ARBA00004406"/>
    </source>
</evidence>
<evidence type="ECO:0000256" key="13">
    <source>
        <dbReference type="SAM" id="MobiDB-lite"/>
    </source>
</evidence>
<evidence type="ECO:0000256" key="8">
    <source>
        <dbReference type="ARBA" id="ARBA00023055"/>
    </source>
</evidence>
<feature type="region of interest" description="Disordered" evidence="13">
    <location>
        <begin position="109"/>
        <end position="129"/>
    </location>
</feature>
<dbReference type="PANTHER" id="PTHR13190:SF1">
    <property type="entry name" value="AUTOPHAGY-RELATED 2, ISOFORM A"/>
    <property type="match status" value="1"/>
</dbReference>
<evidence type="ECO:0000256" key="2">
    <source>
        <dbReference type="ARBA" id="ARBA00004623"/>
    </source>
</evidence>
<feature type="compositionally biased region" description="Basic and acidic residues" evidence="13">
    <location>
        <begin position="670"/>
        <end position="681"/>
    </location>
</feature>